<evidence type="ECO:0000313" key="2">
    <source>
        <dbReference type="Proteomes" id="UP000198861"/>
    </source>
</evidence>
<dbReference type="RefSeq" id="WP_302847844.1">
    <property type="nucleotide sequence ID" value="NZ_FOKJ01000144.1"/>
</dbReference>
<name>A0A1I1CLY3_9GAMM</name>
<evidence type="ECO:0000313" key="1">
    <source>
        <dbReference type="EMBL" id="SFB63534.1"/>
    </source>
</evidence>
<protein>
    <submittedName>
        <fullName evidence="1">Uncharacterized protein</fullName>
    </submittedName>
</protein>
<keyword evidence="2" id="KW-1185">Reference proteome</keyword>
<organism evidence="1 2">
    <name type="scientific">Azotobacter beijerinckii</name>
    <dbReference type="NCBI Taxonomy" id="170623"/>
    <lineage>
        <taxon>Bacteria</taxon>
        <taxon>Pseudomonadati</taxon>
        <taxon>Pseudomonadota</taxon>
        <taxon>Gammaproteobacteria</taxon>
        <taxon>Pseudomonadales</taxon>
        <taxon>Pseudomonadaceae</taxon>
        <taxon>Azotobacter</taxon>
    </lineage>
</organism>
<proteinExistence type="predicted"/>
<accession>A0A1I1CLY3</accession>
<dbReference type="Proteomes" id="UP000198861">
    <property type="component" value="Unassembled WGS sequence"/>
</dbReference>
<dbReference type="EMBL" id="FOKJ01000144">
    <property type="protein sequence ID" value="SFB63534.1"/>
    <property type="molecule type" value="Genomic_DNA"/>
</dbReference>
<reference evidence="1 2" key="1">
    <citation type="submission" date="2016-10" db="EMBL/GenBank/DDBJ databases">
        <authorList>
            <person name="Varghese N."/>
            <person name="Submissions S."/>
        </authorList>
    </citation>
    <scope>NUCLEOTIDE SEQUENCE [LARGE SCALE GENOMIC DNA]</scope>
    <source>
        <strain evidence="1 2">DSM 282</strain>
    </source>
</reference>
<gene>
    <name evidence="1" type="ORF">SAMN04244571_04555</name>
</gene>
<comment type="caution">
    <text evidence="1">The sequence shown here is derived from an EMBL/GenBank/DDBJ whole genome shotgun (WGS) entry which is preliminary data.</text>
</comment>
<sequence>MGERKRYRRMPGQPTVAVQLKLDMDGFKYRKWGGEQRCKH</sequence>